<reference evidence="1 2" key="2">
    <citation type="journal article" date="2016" name="Genome Announc.">
        <title>Genome Sequence of a Gram-Positive Diazotroph, Paenibacillus durus Type Strain ATCC 35681.</title>
        <authorList>
            <person name="Halim M.A."/>
            <person name="Rahman A.Y."/>
            <person name="Sim K.S."/>
            <person name="Yam H.C."/>
            <person name="Rahim A.A."/>
            <person name="Ghazali A.H."/>
            <person name="Najimudin N."/>
        </authorList>
    </citation>
    <scope>NUCLEOTIDE SEQUENCE [LARGE SCALE GENOMIC DNA]</scope>
    <source>
        <strain evidence="1 2">ATCC 35681</strain>
    </source>
</reference>
<dbReference type="Proteomes" id="UP000034189">
    <property type="component" value="Chromosome"/>
</dbReference>
<gene>
    <name evidence="1" type="ORF">VK70_02700</name>
</gene>
<dbReference type="SMR" id="A0A0F7F733"/>
<protein>
    <submittedName>
        <fullName evidence="1">Uncharacterized protein</fullName>
    </submittedName>
</protein>
<name>A0A0F7F733_PAEDU</name>
<evidence type="ECO:0000313" key="1">
    <source>
        <dbReference type="EMBL" id="AKG33632.1"/>
    </source>
</evidence>
<dbReference type="EMBL" id="CP011114">
    <property type="protein sequence ID" value="AKG33632.1"/>
    <property type="molecule type" value="Genomic_DNA"/>
</dbReference>
<reference evidence="1 2" key="1">
    <citation type="submission" date="2015-03" db="EMBL/GenBank/DDBJ databases">
        <authorList>
            <person name="Abdul Halim M."/>
        </authorList>
    </citation>
    <scope>NUCLEOTIDE SEQUENCE [LARGE SCALE GENOMIC DNA]</scope>
    <source>
        <strain evidence="1 2">ATCC 35681</strain>
    </source>
</reference>
<organism evidence="1 2">
    <name type="scientific">Paenibacillus durus ATCC 35681</name>
    <dbReference type="NCBI Taxonomy" id="1333534"/>
    <lineage>
        <taxon>Bacteria</taxon>
        <taxon>Bacillati</taxon>
        <taxon>Bacillota</taxon>
        <taxon>Bacilli</taxon>
        <taxon>Bacillales</taxon>
        <taxon>Paenibacillaceae</taxon>
        <taxon>Paenibacillus</taxon>
    </lineage>
</organism>
<proteinExistence type="predicted"/>
<accession>A0A0F7F733</accession>
<dbReference type="PATRIC" id="fig|1333534.5.peg.581"/>
<evidence type="ECO:0000313" key="2">
    <source>
        <dbReference type="Proteomes" id="UP000034189"/>
    </source>
</evidence>
<dbReference type="HOGENOM" id="CLU_2754044_0_0_9"/>
<sequence length="70" mass="8349">MRRIVTAIFFKINIINSPVFRAQIIGIGILLRDAEPLKRQQLFMRSLKEYAMLNEERWEILQTLLQEDES</sequence>
<dbReference type="AlphaFoldDB" id="A0A0F7F733"/>